<feature type="compositionally biased region" description="Polar residues" evidence="9">
    <location>
        <begin position="590"/>
        <end position="599"/>
    </location>
</feature>
<evidence type="ECO:0000256" key="7">
    <source>
        <dbReference type="ARBA" id="ARBA00023242"/>
    </source>
</evidence>
<dbReference type="InterPro" id="IPR036236">
    <property type="entry name" value="Znf_C2H2_sf"/>
</dbReference>
<evidence type="ECO:0000313" key="12">
    <source>
        <dbReference type="Proteomes" id="UP000738349"/>
    </source>
</evidence>
<dbReference type="GO" id="GO:0008270">
    <property type="term" value="F:zinc ion binding"/>
    <property type="evidence" value="ECO:0007669"/>
    <property type="project" value="UniProtKB-KW"/>
</dbReference>
<feature type="domain" description="C2H2-type" evidence="10">
    <location>
        <begin position="48"/>
        <end position="74"/>
    </location>
</feature>
<evidence type="ECO:0000256" key="3">
    <source>
        <dbReference type="ARBA" id="ARBA00022771"/>
    </source>
</evidence>
<evidence type="ECO:0000256" key="2">
    <source>
        <dbReference type="ARBA" id="ARBA00022723"/>
    </source>
</evidence>
<evidence type="ECO:0000256" key="9">
    <source>
        <dbReference type="SAM" id="MobiDB-lite"/>
    </source>
</evidence>
<dbReference type="Proteomes" id="UP000738349">
    <property type="component" value="Unassembled WGS sequence"/>
</dbReference>
<evidence type="ECO:0000256" key="1">
    <source>
        <dbReference type="ARBA" id="ARBA00004123"/>
    </source>
</evidence>
<keyword evidence="2" id="KW-0479">Metal-binding</keyword>
<dbReference type="Gene3D" id="3.30.160.60">
    <property type="entry name" value="Classic Zinc Finger"/>
    <property type="match status" value="1"/>
</dbReference>
<dbReference type="PANTHER" id="PTHR46179">
    <property type="entry name" value="ZINC FINGER PROTEIN"/>
    <property type="match status" value="1"/>
</dbReference>
<evidence type="ECO:0000256" key="4">
    <source>
        <dbReference type="ARBA" id="ARBA00022833"/>
    </source>
</evidence>
<feature type="region of interest" description="Disordered" evidence="9">
    <location>
        <begin position="329"/>
        <end position="411"/>
    </location>
</feature>
<proteinExistence type="predicted"/>
<protein>
    <recommendedName>
        <fullName evidence="10">C2H2-type domain-containing protein</fullName>
    </recommendedName>
</protein>
<dbReference type="PANTHER" id="PTHR46179:SF13">
    <property type="entry name" value="C2H2-TYPE DOMAIN-CONTAINING PROTEIN"/>
    <property type="match status" value="1"/>
</dbReference>
<organism evidence="11 12">
    <name type="scientific">Dactylonectria macrodidyma</name>
    <dbReference type="NCBI Taxonomy" id="307937"/>
    <lineage>
        <taxon>Eukaryota</taxon>
        <taxon>Fungi</taxon>
        <taxon>Dikarya</taxon>
        <taxon>Ascomycota</taxon>
        <taxon>Pezizomycotina</taxon>
        <taxon>Sordariomycetes</taxon>
        <taxon>Hypocreomycetidae</taxon>
        <taxon>Hypocreales</taxon>
        <taxon>Nectriaceae</taxon>
        <taxon>Dactylonectria</taxon>
    </lineage>
</organism>
<feature type="region of interest" description="Disordered" evidence="9">
    <location>
        <begin position="570"/>
        <end position="609"/>
    </location>
</feature>
<keyword evidence="5" id="KW-0805">Transcription regulation</keyword>
<feature type="domain" description="C2H2-type" evidence="10">
    <location>
        <begin position="116"/>
        <end position="145"/>
    </location>
</feature>
<keyword evidence="7" id="KW-0539">Nucleus</keyword>
<evidence type="ECO:0000259" key="10">
    <source>
        <dbReference type="PROSITE" id="PS50157"/>
    </source>
</evidence>
<comment type="caution">
    <text evidence="11">The sequence shown here is derived from an EMBL/GenBank/DDBJ whole genome shotgun (WGS) entry which is preliminary data.</text>
</comment>
<keyword evidence="6" id="KW-0804">Transcription</keyword>
<name>A0A9P9IU54_9HYPO</name>
<reference evidence="11" key="1">
    <citation type="journal article" date="2021" name="Nat. Commun.">
        <title>Genetic determinants of endophytism in the Arabidopsis root mycobiome.</title>
        <authorList>
            <person name="Mesny F."/>
            <person name="Miyauchi S."/>
            <person name="Thiergart T."/>
            <person name="Pickel B."/>
            <person name="Atanasova L."/>
            <person name="Karlsson M."/>
            <person name="Huettel B."/>
            <person name="Barry K.W."/>
            <person name="Haridas S."/>
            <person name="Chen C."/>
            <person name="Bauer D."/>
            <person name="Andreopoulos W."/>
            <person name="Pangilinan J."/>
            <person name="LaButti K."/>
            <person name="Riley R."/>
            <person name="Lipzen A."/>
            <person name="Clum A."/>
            <person name="Drula E."/>
            <person name="Henrissat B."/>
            <person name="Kohler A."/>
            <person name="Grigoriev I.V."/>
            <person name="Martin F.M."/>
            <person name="Hacquard S."/>
        </authorList>
    </citation>
    <scope>NUCLEOTIDE SEQUENCE</scope>
    <source>
        <strain evidence="11">MPI-CAGE-AT-0147</strain>
    </source>
</reference>
<dbReference type="PROSITE" id="PS00028">
    <property type="entry name" value="ZINC_FINGER_C2H2_1"/>
    <property type="match status" value="2"/>
</dbReference>
<evidence type="ECO:0000313" key="11">
    <source>
        <dbReference type="EMBL" id="KAH7131195.1"/>
    </source>
</evidence>
<evidence type="ECO:0000256" key="6">
    <source>
        <dbReference type="ARBA" id="ARBA00023163"/>
    </source>
</evidence>
<feature type="compositionally biased region" description="Polar residues" evidence="9">
    <location>
        <begin position="343"/>
        <end position="352"/>
    </location>
</feature>
<keyword evidence="4" id="KW-0862">Zinc</keyword>
<dbReference type="SUPFAM" id="SSF57667">
    <property type="entry name" value="beta-beta-alpha zinc fingers"/>
    <property type="match status" value="1"/>
</dbReference>
<gene>
    <name evidence="11" type="ORF">EDB81DRAFT_763848</name>
</gene>
<sequence>MVQHELQCSASHCPSQEHAFSSQGNLNRHMRIIHQVPYTPSERIRKVFTCLFSGCKRTFITEQDLERHRNVHMGVWQCKETDCSWSNRASRGESKYVIHMRASHGISLPPTPREVFGCKFPDCGRYLTTKSILKRHLELHDTQEMPEPQLIPQQIPQLDYQGSQSSQQYTNIDEIQVTAGHQTNSHLLYQDDQDPCQWVAATNIEVVNMMAELPPIRQLHDQGSQLPQQSVNMASVKFTAGHPANSHLFYQDDQGPCQLIAAPNTEVVEMVAELPANSSYTNEMGLTQVGENMALDSAVPQNLFNLRNMNSTLSSDTVLAFQDQVQVQEEVEPGHARTEQCPRPSTRNSMDTSDYMRCLGKASLDHGGDSMSQSPTTFTLRKYQQPHAAPRREGPGTNGREQSPDPDDISELFLGTSNCTPWLGETSLDKNLILILQPPFMNVSSLDETGVAQMDESVVPSLILPQTLLTDVNNYTPYPDESMAQNLAIPEGLSMGASNSALQLEGTPDLIMPSTLLTDLNNYTPYLDEMGPAIRHALSISTSSYDSDEMCLTQVNESVTQSLAIPQGLSIGAGNSTPQHIPLSHRTRTSEPNNASDTLHGQLPVHPSA</sequence>
<keyword evidence="3 8" id="KW-0863">Zinc-finger</keyword>
<dbReference type="AlphaFoldDB" id="A0A9P9IU54"/>
<dbReference type="InterPro" id="IPR013087">
    <property type="entry name" value="Znf_C2H2_type"/>
</dbReference>
<dbReference type="OrthoDB" id="6077919at2759"/>
<dbReference type="EMBL" id="JAGMUV010000017">
    <property type="protein sequence ID" value="KAH7131195.1"/>
    <property type="molecule type" value="Genomic_DNA"/>
</dbReference>
<dbReference type="InterPro" id="IPR051061">
    <property type="entry name" value="Zinc_finger_trans_reg"/>
</dbReference>
<dbReference type="GO" id="GO:0006357">
    <property type="term" value="P:regulation of transcription by RNA polymerase II"/>
    <property type="evidence" value="ECO:0007669"/>
    <property type="project" value="TreeGrafter"/>
</dbReference>
<dbReference type="GO" id="GO:0005634">
    <property type="term" value="C:nucleus"/>
    <property type="evidence" value="ECO:0007669"/>
    <property type="project" value="UniProtKB-SubCell"/>
</dbReference>
<evidence type="ECO:0000256" key="5">
    <source>
        <dbReference type="ARBA" id="ARBA00023015"/>
    </source>
</evidence>
<feature type="compositionally biased region" description="Polar residues" evidence="9">
    <location>
        <begin position="370"/>
        <end position="379"/>
    </location>
</feature>
<dbReference type="SMART" id="SM00355">
    <property type="entry name" value="ZnF_C2H2"/>
    <property type="match status" value="4"/>
</dbReference>
<keyword evidence="12" id="KW-1185">Reference proteome</keyword>
<comment type="subcellular location">
    <subcellularLocation>
        <location evidence="1">Nucleus</location>
    </subcellularLocation>
</comment>
<dbReference type="PROSITE" id="PS50157">
    <property type="entry name" value="ZINC_FINGER_C2H2_2"/>
    <property type="match status" value="2"/>
</dbReference>
<accession>A0A9P9IU54</accession>
<evidence type="ECO:0000256" key="8">
    <source>
        <dbReference type="PROSITE-ProRule" id="PRU00042"/>
    </source>
</evidence>